<name>A0A4S2DKI0_9CLOT</name>
<feature type="domain" description="DUF2383" evidence="1">
    <location>
        <begin position="6"/>
        <end position="109"/>
    </location>
</feature>
<dbReference type="Pfam" id="PF09537">
    <property type="entry name" value="DUF2383"/>
    <property type="match status" value="1"/>
</dbReference>
<dbReference type="OrthoDB" id="1706687at2"/>
<gene>
    <name evidence="2" type="ORF">E5347_08080</name>
</gene>
<dbReference type="AlphaFoldDB" id="A0A4S2DKI0"/>
<sequence>MDENLIKVLNSHLQGVIMGENEMIKLKEKVKDYRLKVLIDNTLLTIEEHKKVILNEIEELNGKAVKEEGIFGKLVEIFNSIKEMAIDNDKQILEKAIKGTEMGFKAILDLLIKESNFHEHLEKSLIKISDMYSGHIKEMQEYLITIN</sequence>
<dbReference type="InterPro" id="IPR019052">
    <property type="entry name" value="DUF2383"/>
</dbReference>
<comment type="caution">
    <text evidence="2">The sequence shown here is derived from an EMBL/GenBank/DDBJ whole genome shotgun (WGS) entry which is preliminary data.</text>
</comment>
<dbReference type="Proteomes" id="UP000306888">
    <property type="component" value="Unassembled WGS sequence"/>
</dbReference>
<dbReference type="Gene3D" id="1.20.1260.10">
    <property type="match status" value="1"/>
</dbReference>
<dbReference type="RefSeq" id="WP_136006235.1">
    <property type="nucleotide sequence ID" value="NZ_SRYR01000002.1"/>
</dbReference>
<proteinExistence type="predicted"/>
<keyword evidence="3" id="KW-1185">Reference proteome</keyword>
<dbReference type="InterPro" id="IPR012347">
    <property type="entry name" value="Ferritin-like"/>
</dbReference>
<organism evidence="2 3">
    <name type="scientific">Clostridium sartagoforme</name>
    <dbReference type="NCBI Taxonomy" id="84031"/>
    <lineage>
        <taxon>Bacteria</taxon>
        <taxon>Bacillati</taxon>
        <taxon>Bacillota</taxon>
        <taxon>Clostridia</taxon>
        <taxon>Eubacteriales</taxon>
        <taxon>Clostridiaceae</taxon>
        <taxon>Clostridium</taxon>
    </lineage>
</organism>
<protein>
    <submittedName>
        <fullName evidence="2">DUF2383 domain-containing protein</fullName>
    </submittedName>
</protein>
<evidence type="ECO:0000259" key="1">
    <source>
        <dbReference type="Pfam" id="PF09537"/>
    </source>
</evidence>
<evidence type="ECO:0000313" key="3">
    <source>
        <dbReference type="Proteomes" id="UP000306888"/>
    </source>
</evidence>
<evidence type="ECO:0000313" key="2">
    <source>
        <dbReference type="EMBL" id="TGY42757.1"/>
    </source>
</evidence>
<dbReference type="EMBL" id="SRYR01000002">
    <property type="protein sequence ID" value="TGY42757.1"/>
    <property type="molecule type" value="Genomic_DNA"/>
</dbReference>
<reference evidence="2 3" key="1">
    <citation type="submission" date="2019-04" db="EMBL/GenBank/DDBJ databases">
        <title>Microbes associate with the intestines of laboratory mice.</title>
        <authorList>
            <person name="Navarre W."/>
            <person name="Wong E."/>
            <person name="Huang K."/>
            <person name="Tropini C."/>
            <person name="Ng K."/>
            <person name="Yu B."/>
        </authorList>
    </citation>
    <scope>NUCLEOTIDE SEQUENCE [LARGE SCALE GENOMIC DNA]</scope>
    <source>
        <strain evidence="2 3">NM50_B9-20</strain>
    </source>
</reference>
<accession>A0A4S2DKI0</accession>